<organism evidence="1">
    <name type="scientific">Cacopsylla melanoneura</name>
    <dbReference type="NCBI Taxonomy" id="428564"/>
    <lineage>
        <taxon>Eukaryota</taxon>
        <taxon>Metazoa</taxon>
        <taxon>Ecdysozoa</taxon>
        <taxon>Arthropoda</taxon>
        <taxon>Hexapoda</taxon>
        <taxon>Insecta</taxon>
        <taxon>Pterygota</taxon>
        <taxon>Neoptera</taxon>
        <taxon>Paraneoptera</taxon>
        <taxon>Hemiptera</taxon>
        <taxon>Sternorrhyncha</taxon>
        <taxon>Psylloidea</taxon>
        <taxon>Psyllidae</taxon>
        <taxon>Psyllinae</taxon>
        <taxon>Cacopsylla</taxon>
    </lineage>
</organism>
<name>A0A8D8QXU1_9HEMI</name>
<dbReference type="EMBL" id="HBUF01106910">
    <property type="protein sequence ID" value="CAG6639375.1"/>
    <property type="molecule type" value="Transcribed_RNA"/>
</dbReference>
<dbReference type="AlphaFoldDB" id="A0A8D8QXU1"/>
<evidence type="ECO:0000313" key="1">
    <source>
        <dbReference type="EMBL" id="CAG6639375.1"/>
    </source>
</evidence>
<protein>
    <submittedName>
        <fullName evidence="1">Uncharacterized protein</fullName>
    </submittedName>
</protein>
<accession>A0A8D8QXU1</accession>
<sequence length="132" mass="14560">MPALPTFSMHRLQSKSTWKIRAASVVGGRCASFWRPNTTKGTLKCHSKSRGIVLLNWIGLLWSCLKGTTLSSVPPWNLPLPSRSNTHSVTLTPTGLQKGLRRWRTLTSAAVGGRNTCSYRKGRLKGLRVSCL</sequence>
<reference evidence="1" key="1">
    <citation type="submission" date="2021-05" db="EMBL/GenBank/DDBJ databases">
        <authorList>
            <person name="Alioto T."/>
            <person name="Alioto T."/>
            <person name="Gomez Garrido J."/>
        </authorList>
    </citation>
    <scope>NUCLEOTIDE SEQUENCE</scope>
</reference>
<proteinExistence type="predicted"/>